<dbReference type="PANTHER" id="PTHR45982">
    <property type="entry name" value="REGULATOR OF CHROMOSOME CONDENSATION"/>
    <property type="match status" value="1"/>
</dbReference>
<dbReference type="Pfam" id="PF00415">
    <property type="entry name" value="RCC1"/>
    <property type="match status" value="1"/>
</dbReference>
<dbReference type="EMBL" id="AP023366">
    <property type="protein sequence ID" value="BCJ88175.1"/>
    <property type="molecule type" value="Genomic_DNA"/>
</dbReference>
<dbReference type="CDD" id="cd00146">
    <property type="entry name" value="PKD"/>
    <property type="match status" value="1"/>
</dbReference>
<evidence type="ECO:0000313" key="3">
    <source>
        <dbReference type="Proteomes" id="UP000593802"/>
    </source>
</evidence>
<feature type="signal peptide" evidence="1">
    <location>
        <begin position="1"/>
        <end position="25"/>
    </location>
</feature>
<sequence>MIERLSKKILLILSIFILIVHPSFASTMAESDKINEWKNLPPVADFQLQRAKKVDLRFNIGVTAQGNASTINAKIQSIVKPKLAANNIDADIQVTDGVGVDHGTIAGGGWDNYIHMVNNTFWSMGINQNGELGVGSQDGAAVPHMAPERMTVFDNAQIVDVKYFISGGIALLRDGTVWYWGAQSMTNYPNYYLPVKVPISNVKQIESSTGTVLMLKTDGTVWGIGYTQFGEIGQGTSYYPPGGFTLTPLQTKIDNVVKLFHAGYGNWYNMFFAIRSDGTVWGWGNGNPTPANTGFSASDVVDFAGYAQDAYTYSIMLLRKDGTIYQWGPSKSWTVPGLTNVVSIGNDGSNNYAVKSDGTVWTWTTSSNSYWSTPVQVTSLTNVEKINTNGSGTFAIKKDGSVWAFGNNQYGQLGTGDTASATNSSPKQVRGGATGSTYLTMPQITYSKDFSAYISPLTYRSDSVPFVIDVSDNYRSELNDPFVSSTIQQKLIGNHAYFAGLGTGSNQAQFLNLITQNNQKGTYIANNTIDNALNQLADYIIQVANTEYPPVSQYILLNEQVSYDPKYGDPEQDPKYAEKWMFTHDETYFENNLGKIPDSGQWRSTPISPFTKTGQYVVNYKVRDNPKNDDRFDNYRLWSLNSPTPFILYVHRRPIADFGVSFISRNQDLSYNVWMNDQSYDPDHTSRTDKGITQWKWSWKLSSAVGWNTGVPTVLQPNEKYLIQLQVKDLEGAWSYPTIKEIDTTNPNLSPTMIITQPNGTVSNPTVYSSDPLVTWTYTDPENDPEQAWRLFGYYTDTNTMAFSMQQTGNAVSYQIPAGTIPKDREVKLYGQVYSKGSWSPFSNVVYFKIHKNHPPIVTISESPNPSYDGDNVNVTVTLTDPDGDPTNLVVQMQREGGTWTTVWTKNTVPSGQSQTFTIPNLSQGTYTLQATATDPDGETGRATASFVVKPLTIGGRVHPPVARSGQAIQLTATTAGKAQSVSAKIDWNQDGRFDGESETVALTPLSDTSLDENVWEATVIIPLPTEDGDYPVQFAATKQTNVGFLKTASDYQSVRVQGSIFNDFVIEHYH</sequence>
<dbReference type="KEGG" id="eff:skT53_31600"/>
<dbReference type="InterPro" id="IPR009091">
    <property type="entry name" value="RCC1/BLIP-II"/>
</dbReference>
<protein>
    <submittedName>
        <fullName evidence="2">Uncharacterized protein</fullName>
    </submittedName>
</protein>
<dbReference type="PANTHER" id="PTHR45982:SF1">
    <property type="entry name" value="REGULATOR OF CHROMOSOME CONDENSATION"/>
    <property type="match status" value="1"/>
</dbReference>
<feature type="chain" id="PRO_5032802141" evidence="1">
    <location>
        <begin position="26"/>
        <end position="1071"/>
    </location>
</feature>
<keyword evidence="1" id="KW-0732">Signal</keyword>
<organism evidence="2 3">
    <name type="scientific">Effusibacillus dendaii</name>
    <dbReference type="NCBI Taxonomy" id="2743772"/>
    <lineage>
        <taxon>Bacteria</taxon>
        <taxon>Bacillati</taxon>
        <taxon>Bacillota</taxon>
        <taxon>Bacilli</taxon>
        <taxon>Bacillales</taxon>
        <taxon>Alicyclobacillaceae</taxon>
        <taxon>Effusibacillus</taxon>
    </lineage>
</organism>
<dbReference type="Gene3D" id="2.130.10.30">
    <property type="entry name" value="Regulator of chromosome condensation 1/beta-lactamase-inhibitor protein II"/>
    <property type="match status" value="2"/>
</dbReference>
<dbReference type="SUPFAM" id="SSF50985">
    <property type="entry name" value="RCC1/BLIP-II"/>
    <property type="match status" value="1"/>
</dbReference>
<name>A0A7I8DDK7_9BACL</name>
<dbReference type="Proteomes" id="UP000593802">
    <property type="component" value="Chromosome"/>
</dbReference>
<reference evidence="2 3" key="1">
    <citation type="submission" date="2020-08" db="EMBL/GenBank/DDBJ databases">
        <title>Complete Genome Sequence of Effusibacillus dendaii Strain skT53, Isolated from Farmland soil.</title>
        <authorList>
            <person name="Konishi T."/>
            <person name="Kawasaki H."/>
        </authorList>
    </citation>
    <scope>NUCLEOTIDE SEQUENCE [LARGE SCALE GENOMIC DNA]</scope>
    <source>
        <strain evidence="3">skT53</strain>
    </source>
</reference>
<dbReference type="Gene3D" id="2.60.40.10">
    <property type="entry name" value="Immunoglobulins"/>
    <property type="match status" value="1"/>
</dbReference>
<evidence type="ECO:0000313" key="2">
    <source>
        <dbReference type="EMBL" id="BCJ88175.1"/>
    </source>
</evidence>
<dbReference type="InterPro" id="IPR000408">
    <property type="entry name" value="Reg_chr_condens"/>
</dbReference>
<proteinExistence type="predicted"/>
<accession>A0A7I8DDK7</accession>
<dbReference type="InterPro" id="IPR013783">
    <property type="entry name" value="Ig-like_fold"/>
</dbReference>
<dbReference type="RefSeq" id="WP_200758825.1">
    <property type="nucleotide sequence ID" value="NZ_AP023366.1"/>
</dbReference>
<dbReference type="AlphaFoldDB" id="A0A7I8DDK7"/>
<gene>
    <name evidence="2" type="ORF">skT53_31600</name>
</gene>
<keyword evidence="3" id="KW-1185">Reference proteome</keyword>
<evidence type="ECO:0000256" key="1">
    <source>
        <dbReference type="SAM" id="SignalP"/>
    </source>
</evidence>
<dbReference type="PROSITE" id="PS50012">
    <property type="entry name" value="RCC1_3"/>
    <property type="match status" value="1"/>
</dbReference>
<dbReference type="InterPro" id="IPR051553">
    <property type="entry name" value="Ran_GTPase-activating"/>
</dbReference>